<dbReference type="HAMAP" id="MF_03193">
    <property type="entry name" value="COQ6_monooxygenase"/>
    <property type="match status" value="1"/>
</dbReference>
<dbReference type="EC" id="1.14.15.45" evidence="11"/>
<keyword evidence="3 11" id="KW-0285">Flavoprotein</keyword>
<evidence type="ECO:0000256" key="1">
    <source>
        <dbReference type="ARBA" id="ARBA00001974"/>
    </source>
</evidence>
<evidence type="ECO:0000256" key="4">
    <source>
        <dbReference type="ARBA" id="ARBA00022688"/>
    </source>
</evidence>
<dbReference type="PANTHER" id="PTHR43876">
    <property type="entry name" value="UBIQUINONE BIOSYNTHESIS MONOOXYGENASE COQ6, MITOCHONDRIAL"/>
    <property type="match status" value="1"/>
</dbReference>
<dbReference type="GO" id="GO:0016712">
    <property type="term" value="F:oxidoreductase activity, acting on paired donors, with incorporation or reduction of molecular oxygen, reduced flavin or flavoprotein as one donor, and incorporation of one atom of oxygen"/>
    <property type="evidence" value="ECO:0007669"/>
    <property type="project" value="UniProtKB-UniRule"/>
</dbReference>
<gene>
    <name evidence="11" type="primary">COQ6</name>
    <name evidence="13" type="ORF">CJ030_MR8G011186</name>
</gene>
<keyword evidence="7 11" id="KW-0560">Oxidoreductase</keyword>
<evidence type="ECO:0000313" key="14">
    <source>
        <dbReference type="Proteomes" id="UP000516437"/>
    </source>
</evidence>
<evidence type="ECO:0000256" key="11">
    <source>
        <dbReference type="HAMAP-Rule" id="MF_03193"/>
    </source>
</evidence>
<comment type="catalytic activity">
    <reaction evidence="11">
        <text>a 2-methoxy-6-(all-trans-polyprenyl)phenol + 2 reduced [2Fe-2S]-[ferredoxin] + O2 + 2 H(+) = a 2-methoxy-6-(all-trans-polyprenyl)benzene-1,4-diol + 2 oxidized [2Fe-2S]-[ferredoxin] + H2O</text>
        <dbReference type="Rhea" id="RHEA:81183"/>
        <dbReference type="Rhea" id="RHEA-COMP:9551"/>
        <dbReference type="Rhea" id="RHEA-COMP:10000"/>
        <dbReference type="Rhea" id="RHEA-COMP:10001"/>
        <dbReference type="Rhea" id="RHEA-COMP:10858"/>
        <dbReference type="ChEBI" id="CHEBI:15377"/>
        <dbReference type="ChEBI" id="CHEBI:15378"/>
        <dbReference type="ChEBI" id="CHEBI:15379"/>
        <dbReference type="ChEBI" id="CHEBI:33737"/>
        <dbReference type="ChEBI" id="CHEBI:33738"/>
        <dbReference type="ChEBI" id="CHEBI:62731"/>
        <dbReference type="ChEBI" id="CHEBI:84166"/>
        <dbReference type="EC" id="1.14.15.46"/>
    </reaction>
</comment>
<protein>
    <recommendedName>
        <fullName evidence="11">Ubiquinone biosynthesis monooxygenase COQ6, mitochondrial</fullName>
        <ecNumber evidence="11">1.14.15.45</ecNumber>
    </recommendedName>
    <alternativeName>
        <fullName evidence="11">2-methoxy-6-polyprenolphenol 4-hydroxylase</fullName>
        <ecNumber evidence="11">1.14.15.46</ecNumber>
    </alternativeName>
</protein>
<keyword evidence="10 11" id="KW-0472">Membrane</keyword>
<dbReference type="FunFam" id="3.50.50.60:FF:000021">
    <property type="entry name" value="Ubiquinone biosynthesis monooxygenase COQ6"/>
    <property type="match status" value="1"/>
</dbReference>
<keyword evidence="6 11" id="KW-0274">FAD</keyword>
<dbReference type="GO" id="GO:0106364">
    <property type="term" value="F:4-hydroxy-3-all-trans-polyprenylbenzoate oxygenase activity"/>
    <property type="evidence" value="ECO:0007669"/>
    <property type="project" value="UniProtKB-EC"/>
</dbReference>
<reference evidence="13 14" key="1">
    <citation type="journal article" date="2019" name="Plant Biotechnol. J.">
        <title>The red bayberry genome and genetic basis of sex determination.</title>
        <authorList>
            <person name="Jia H.M."/>
            <person name="Jia H.J."/>
            <person name="Cai Q.L."/>
            <person name="Wang Y."/>
            <person name="Zhao H.B."/>
            <person name="Yang W.F."/>
            <person name="Wang G.Y."/>
            <person name="Li Y.H."/>
            <person name="Zhan D.L."/>
            <person name="Shen Y.T."/>
            <person name="Niu Q.F."/>
            <person name="Chang L."/>
            <person name="Qiu J."/>
            <person name="Zhao L."/>
            <person name="Xie H.B."/>
            <person name="Fu W.Y."/>
            <person name="Jin J."/>
            <person name="Li X.W."/>
            <person name="Jiao Y."/>
            <person name="Zhou C.C."/>
            <person name="Tu T."/>
            <person name="Chai C.Y."/>
            <person name="Gao J.L."/>
            <person name="Fan L.J."/>
            <person name="van de Weg E."/>
            <person name="Wang J.Y."/>
            <person name="Gao Z.S."/>
        </authorList>
    </citation>
    <scope>NUCLEOTIDE SEQUENCE [LARGE SCALE GENOMIC DNA]</scope>
    <source>
        <tissue evidence="13">Leaves</tissue>
    </source>
</reference>
<name>A0A6A1UTS1_9ROSI</name>
<dbReference type="UniPathway" id="UPA00232"/>
<dbReference type="Gene3D" id="3.50.50.60">
    <property type="entry name" value="FAD/NAD(P)-binding domain"/>
    <property type="match status" value="3"/>
</dbReference>
<comment type="function">
    <text evidence="11">FAD-dependent monooxygenase required for two non-consecutive steps during ubiquinone biosynthesis. Required for the C5-ring hydroxylation during ubiquinone biosynthesis by catalyzing the hydroxylation of 4-hydroxy-3-(all-trans-polyprenyl)benzoic acid to 3,4-dihydroxy-5-(all-trans-polyprenyl)benzoic acid. Also acts downstream of coq4, for the C1-hydroxylation during ubiquinone biosynthesis by catalyzing the hydroxylation of 2-methoxy-6-(all-trans-polyprenyl)phenol to 2-methoxy-6-(all-trans-polyprenyl)benzene-1,4-diol. The electrons required for the hydroxylation reaction are funneled indirectly to coq6 from NADPH via a ferredoxin/ferredoxin reductase system.</text>
</comment>
<dbReference type="InterPro" id="IPR002938">
    <property type="entry name" value="FAD-bd"/>
</dbReference>
<keyword evidence="8 11" id="KW-0503">Monooxygenase</keyword>
<feature type="domain" description="FAD-binding" evidence="12">
    <location>
        <begin position="412"/>
        <end position="489"/>
    </location>
</feature>
<evidence type="ECO:0000256" key="5">
    <source>
        <dbReference type="ARBA" id="ARBA00022792"/>
    </source>
</evidence>
<dbReference type="OrthoDB" id="683240at2759"/>
<dbReference type="FunFam" id="3.30.9.10:FF:000111">
    <property type="entry name" value="Ubiquinone biosynthesis monooxygenase COQ6, mitochondrial"/>
    <property type="match status" value="1"/>
</dbReference>
<dbReference type="PROSITE" id="PS01304">
    <property type="entry name" value="UBIH"/>
    <property type="match status" value="1"/>
</dbReference>
<dbReference type="GO" id="GO:0016120">
    <property type="term" value="P:carotene biosynthetic process"/>
    <property type="evidence" value="ECO:0007669"/>
    <property type="project" value="TreeGrafter"/>
</dbReference>
<dbReference type="AlphaFoldDB" id="A0A6A1UTS1"/>
<dbReference type="Proteomes" id="UP000516437">
    <property type="component" value="Chromosome 8"/>
</dbReference>
<comment type="cofactor">
    <cofactor evidence="1 11">
        <name>FAD</name>
        <dbReference type="ChEBI" id="CHEBI:57692"/>
    </cofactor>
</comment>
<accession>A0A6A1UTS1</accession>
<evidence type="ECO:0000259" key="12">
    <source>
        <dbReference type="Pfam" id="PF01494"/>
    </source>
</evidence>
<proteinExistence type="inferred from homology"/>
<comment type="subunit">
    <text evidence="11">Component of a multi-subunit COQ enzyme complex.</text>
</comment>
<comment type="caution">
    <text evidence="13">The sequence shown here is derived from an EMBL/GenBank/DDBJ whole genome shotgun (WGS) entry which is preliminary data.</text>
</comment>
<dbReference type="InterPro" id="IPR036188">
    <property type="entry name" value="FAD/NAD-bd_sf"/>
</dbReference>
<keyword evidence="13" id="KW-0830">Ubiquinone</keyword>
<dbReference type="InterPro" id="IPR051205">
    <property type="entry name" value="UbiH/COQ6_monooxygenase"/>
</dbReference>
<dbReference type="GO" id="GO:0071949">
    <property type="term" value="F:FAD binding"/>
    <property type="evidence" value="ECO:0007669"/>
    <property type="project" value="InterPro"/>
</dbReference>
<keyword evidence="14" id="KW-1185">Reference proteome</keyword>
<dbReference type="InterPro" id="IPR018168">
    <property type="entry name" value="Ubi_Hdrlase_CS"/>
</dbReference>
<dbReference type="GO" id="GO:0031314">
    <property type="term" value="C:extrinsic component of mitochondrial inner membrane"/>
    <property type="evidence" value="ECO:0007669"/>
    <property type="project" value="UniProtKB-UniRule"/>
</dbReference>
<evidence type="ECO:0000256" key="10">
    <source>
        <dbReference type="ARBA" id="ARBA00023136"/>
    </source>
</evidence>
<dbReference type="EC" id="1.14.15.46" evidence="11"/>
<evidence type="ECO:0000313" key="13">
    <source>
        <dbReference type="EMBL" id="KAB1203752.1"/>
    </source>
</evidence>
<comment type="pathway">
    <text evidence="11">Cofactor biosynthesis; ubiquinone biosynthesis.</text>
</comment>
<dbReference type="Pfam" id="PF01494">
    <property type="entry name" value="FAD_binding_3"/>
    <property type="match status" value="2"/>
</dbReference>
<dbReference type="InterPro" id="IPR010971">
    <property type="entry name" value="UbiH/COQ6"/>
</dbReference>
<comment type="subcellular location">
    <subcellularLocation>
        <location evidence="11">Mitochondrion inner membrane</location>
        <topology evidence="11">Peripheral membrane protein</topology>
        <orientation evidence="11">Matrix side</orientation>
    </subcellularLocation>
</comment>
<sequence length="546" mass="60115">MTISGDLICFENQEHEKKHDFTDKIEPIEPYDIAVVGGGMVGMALVCSLASMPMTKHLNVAIIDSNPALGSKVCFNKEDPPGPRVSTVTPATMALFKVAIRRYYFAMAVFQECHMLALGNTLNSIGMHILIKCSALGSCICWLVEFAITMHMDVFYILDVRKEWIINRSSNIMKDPYYMVWDYTGLGYTRYNARDINKEVLGCVVENKVLHGSLLSCLENTDFQKTIYPSRLNLMTLDPGCSSAENKSSRAPLSSLGSLAKLELNDGNSLYAKLVVGADGGKSHVRELAGFKTTGWNYSQNAVICTVEHTVENQCAWQRFLPAGPIALLPMGDNFSNIVWTMNPEESTKRKLMCEDDFLKEVNSALDYGYGPHPKSSLLGAGNMFSWLRGEVTSSAKEYFEVPPKVVKLASERMVFPLSLMHAKDYASKRVVLVGDAAHTVHPLAGQGVNLGFGDAFALARVIAEGIAVGTDIGEVTLLKKYEAERKAANVMMMAILDGFQKAYSVDFGPFNVLRAAAFHGAQFISPLKRNIISYASGEQRLPLFS</sequence>
<evidence type="ECO:0000256" key="7">
    <source>
        <dbReference type="ARBA" id="ARBA00023002"/>
    </source>
</evidence>
<dbReference type="InterPro" id="IPR000689">
    <property type="entry name" value="UbQ_mOase_COQ6"/>
</dbReference>
<keyword evidence="9 11" id="KW-0496">Mitochondrion</keyword>
<keyword evidence="5 11" id="KW-0999">Mitochondrion inner membrane</keyword>
<dbReference type="GO" id="GO:0016123">
    <property type="term" value="P:xanthophyll biosynthetic process"/>
    <property type="evidence" value="ECO:0007669"/>
    <property type="project" value="TreeGrafter"/>
</dbReference>
<keyword evidence="4 11" id="KW-0831">Ubiquinone biosynthesis</keyword>
<evidence type="ECO:0000256" key="3">
    <source>
        <dbReference type="ARBA" id="ARBA00022630"/>
    </source>
</evidence>
<feature type="domain" description="FAD-binding" evidence="12">
    <location>
        <begin position="268"/>
        <end position="361"/>
    </location>
</feature>
<evidence type="ECO:0000256" key="2">
    <source>
        <dbReference type="ARBA" id="ARBA00005349"/>
    </source>
</evidence>
<dbReference type="PANTHER" id="PTHR43876:SF7">
    <property type="entry name" value="UBIQUINONE BIOSYNTHESIS MONOOXYGENASE COQ6, MITOCHONDRIAL"/>
    <property type="match status" value="1"/>
</dbReference>
<dbReference type="GO" id="GO:0120538">
    <property type="term" value="F:2-methoxy-6-polyprenolphenol 4-hydroxylase activity"/>
    <property type="evidence" value="ECO:0007669"/>
    <property type="project" value="UniProtKB-EC"/>
</dbReference>
<dbReference type="EMBL" id="RXIC02000026">
    <property type="protein sequence ID" value="KAB1203752.1"/>
    <property type="molecule type" value="Genomic_DNA"/>
</dbReference>
<organism evidence="13 14">
    <name type="scientific">Morella rubra</name>
    <name type="common">Chinese bayberry</name>
    <dbReference type="NCBI Taxonomy" id="262757"/>
    <lineage>
        <taxon>Eukaryota</taxon>
        <taxon>Viridiplantae</taxon>
        <taxon>Streptophyta</taxon>
        <taxon>Embryophyta</taxon>
        <taxon>Tracheophyta</taxon>
        <taxon>Spermatophyta</taxon>
        <taxon>Magnoliopsida</taxon>
        <taxon>eudicotyledons</taxon>
        <taxon>Gunneridae</taxon>
        <taxon>Pentapetalae</taxon>
        <taxon>rosids</taxon>
        <taxon>fabids</taxon>
        <taxon>Fagales</taxon>
        <taxon>Myricaceae</taxon>
        <taxon>Morella</taxon>
    </lineage>
</organism>
<evidence type="ECO:0000256" key="9">
    <source>
        <dbReference type="ARBA" id="ARBA00023128"/>
    </source>
</evidence>
<comment type="similarity">
    <text evidence="2 11">Belongs to the UbiH/COQ6 family.</text>
</comment>
<dbReference type="SUPFAM" id="SSF51905">
    <property type="entry name" value="FAD/NAD(P)-binding domain"/>
    <property type="match status" value="1"/>
</dbReference>
<evidence type="ECO:0000256" key="8">
    <source>
        <dbReference type="ARBA" id="ARBA00023033"/>
    </source>
</evidence>
<evidence type="ECO:0000256" key="6">
    <source>
        <dbReference type="ARBA" id="ARBA00022827"/>
    </source>
</evidence>
<comment type="catalytic activity">
    <reaction evidence="11">
        <text>a 4-hydroxy-3-(all-trans-polyprenyl)benzoate + 2 reduced [2Fe-2S]-[ferredoxin] + O2 + 2 H(+) = a 3,4-dihydroxy-5-(all-trans-polyprenyl)benzoate + 2 oxidized [2Fe-2S]-[ferredoxin] + H2O</text>
        <dbReference type="Rhea" id="RHEA:81195"/>
        <dbReference type="Rhea" id="RHEA-COMP:9514"/>
        <dbReference type="Rhea" id="RHEA-COMP:10000"/>
        <dbReference type="Rhea" id="RHEA-COMP:10001"/>
        <dbReference type="Rhea" id="RHEA-COMP:10930"/>
        <dbReference type="ChEBI" id="CHEBI:15377"/>
        <dbReference type="ChEBI" id="CHEBI:15378"/>
        <dbReference type="ChEBI" id="CHEBI:15379"/>
        <dbReference type="ChEBI" id="CHEBI:33737"/>
        <dbReference type="ChEBI" id="CHEBI:33738"/>
        <dbReference type="ChEBI" id="CHEBI:64694"/>
        <dbReference type="ChEBI" id="CHEBI:78396"/>
        <dbReference type="EC" id="1.14.15.45"/>
    </reaction>
</comment>
<dbReference type="NCBIfam" id="TIGR01988">
    <property type="entry name" value="Ubi-OHases"/>
    <property type="match status" value="1"/>
</dbReference>